<dbReference type="Proteomes" id="UP001058016">
    <property type="component" value="Chromosome"/>
</dbReference>
<feature type="domain" description="Tyr recombinase" evidence="12">
    <location>
        <begin position="105"/>
        <end position="290"/>
    </location>
</feature>
<dbReference type="InterPro" id="IPR011010">
    <property type="entry name" value="DNA_brk_join_enz"/>
</dbReference>
<feature type="active site" evidence="10">
    <location>
        <position position="242"/>
    </location>
</feature>
<dbReference type="Pfam" id="PF02899">
    <property type="entry name" value="Phage_int_SAM_1"/>
    <property type="match status" value="1"/>
</dbReference>
<evidence type="ECO:0000313" key="15">
    <source>
        <dbReference type="EMBL" id="UUF07906.1"/>
    </source>
</evidence>
<reference evidence="15 16" key="1">
    <citation type="submission" date="2021-03" db="EMBL/GenBank/DDBJ databases">
        <title>Comparative Genomics and Metabolomics in the genus Turicibacter.</title>
        <authorList>
            <person name="Maki J."/>
            <person name="Looft T."/>
        </authorList>
    </citation>
    <scope>NUCLEOTIDE SEQUENCE</scope>
    <source>
        <strain evidence="15">ISU324</strain>
        <strain evidence="14 16">MMM721</strain>
    </source>
</reference>
<feature type="active site" evidence="10">
    <location>
        <position position="169"/>
    </location>
</feature>
<keyword evidence="5 10" id="KW-0159">Chromosome partition</keyword>
<keyword evidence="6 10" id="KW-0229">DNA integration</keyword>
<dbReference type="AlphaFoldDB" id="A0A9Q9CJ32"/>
<dbReference type="Gene3D" id="1.10.150.130">
    <property type="match status" value="1"/>
</dbReference>
<evidence type="ECO:0000256" key="11">
    <source>
        <dbReference type="NCBIfam" id="TIGR02224"/>
    </source>
</evidence>
<dbReference type="GO" id="GO:0006313">
    <property type="term" value="P:DNA transposition"/>
    <property type="evidence" value="ECO:0007669"/>
    <property type="project" value="UniProtKB-UniRule"/>
</dbReference>
<dbReference type="NCBIfam" id="TIGR02224">
    <property type="entry name" value="recomb_XerC"/>
    <property type="match status" value="1"/>
</dbReference>
<dbReference type="InterPro" id="IPR023009">
    <property type="entry name" value="Tyrosine_recombinase_XerC/XerD"/>
</dbReference>
<dbReference type="GO" id="GO:0009037">
    <property type="term" value="F:tyrosine-based site-specific recombinase activity"/>
    <property type="evidence" value="ECO:0007669"/>
    <property type="project" value="UniProtKB-UniRule"/>
</dbReference>
<evidence type="ECO:0000256" key="10">
    <source>
        <dbReference type="HAMAP-Rule" id="MF_01808"/>
    </source>
</evidence>
<name>A0A9Q9CJ32_9FIRM</name>
<evidence type="ECO:0000313" key="16">
    <source>
        <dbReference type="Proteomes" id="UP001058016"/>
    </source>
</evidence>
<dbReference type="HAMAP" id="MF_01808">
    <property type="entry name" value="Recomb_XerC_XerD"/>
    <property type="match status" value="1"/>
</dbReference>
<comment type="subunit">
    <text evidence="10">Forms a cyclic heterotetrameric complex composed of two molecules of XerC and two molecules of XerD.</text>
</comment>
<evidence type="ECO:0000259" key="12">
    <source>
        <dbReference type="PROSITE" id="PS51898"/>
    </source>
</evidence>
<evidence type="ECO:0000256" key="2">
    <source>
        <dbReference type="ARBA" id="ARBA00006657"/>
    </source>
</evidence>
<keyword evidence="4 10" id="KW-0132">Cell division</keyword>
<dbReference type="InterPro" id="IPR010998">
    <property type="entry name" value="Integrase_recombinase_N"/>
</dbReference>
<keyword evidence="7 10" id="KW-0238">DNA-binding</keyword>
<evidence type="ECO:0000256" key="8">
    <source>
        <dbReference type="ARBA" id="ARBA00023172"/>
    </source>
</evidence>
<dbReference type="Proteomes" id="UP001058072">
    <property type="component" value="Chromosome"/>
</dbReference>
<dbReference type="InterPro" id="IPR044068">
    <property type="entry name" value="CB"/>
</dbReference>
<comment type="function">
    <text evidence="10">Site-specific tyrosine recombinase, which acts by catalyzing the cutting and rejoining of the recombining DNA molecules. The XerC-XerD complex is essential to convert dimers of the bacterial chromosome into monomers to permit their segregation at cell division. It also contributes to the segregational stability of plasmids.</text>
</comment>
<keyword evidence="3 10" id="KW-0963">Cytoplasm</keyword>
<dbReference type="PROSITE" id="PS51898">
    <property type="entry name" value="TYR_RECOMBINASE"/>
    <property type="match status" value="1"/>
</dbReference>
<accession>A0A9Q9CJ32</accession>
<evidence type="ECO:0000256" key="4">
    <source>
        <dbReference type="ARBA" id="ARBA00022618"/>
    </source>
</evidence>
<proteinExistence type="inferred from homology"/>
<evidence type="ECO:0000313" key="14">
    <source>
        <dbReference type="EMBL" id="UUF06653.1"/>
    </source>
</evidence>
<keyword evidence="8 10" id="KW-0233">DNA recombination</keyword>
<dbReference type="InterPro" id="IPR002104">
    <property type="entry name" value="Integrase_catalytic"/>
</dbReference>
<evidence type="ECO:0000256" key="7">
    <source>
        <dbReference type="ARBA" id="ARBA00023125"/>
    </source>
</evidence>
<evidence type="ECO:0000256" key="1">
    <source>
        <dbReference type="ARBA" id="ARBA00004496"/>
    </source>
</evidence>
<evidence type="ECO:0000256" key="5">
    <source>
        <dbReference type="ARBA" id="ARBA00022829"/>
    </source>
</evidence>
<evidence type="ECO:0000256" key="6">
    <source>
        <dbReference type="ARBA" id="ARBA00022908"/>
    </source>
</evidence>
<evidence type="ECO:0000256" key="9">
    <source>
        <dbReference type="ARBA" id="ARBA00023306"/>
    </source>
</evidence>
<feature type="active site" evidence="10">
    <location>
        <position position="145"/>
    </location>
</feature>
<dbReference type="GO" id="GO:0003677">
    <property type="term" value="F:DNA binding"/>
    <property type="evidence" value="ECO:0007669"/>
    <property type="project" value="UniProtKB-UniRule"/>
</dbReference>
<dbReference type="PANTHER" id="PTHR30349:SF77">
    <property type="entry name" value="TYROSINE RECOMBINASE XERC"/>
    <property type="match status" value="1"/>
</dbReference>
<dbReference type="PANTHER" id="PTHR30349">
    <property type="entry name" value="PHAGE INTEGRASE-RELATED"/>
    <property type="match status" value="1"/>
</dbReference>
<dbReference type="Pfam" id="PF00589">
    <property type="entry name" value="Phage_integrase"/>
    <property type="match status" value="1"/>
</dbReference>
<sequence>MRELVNRYLEYLTYEKRYSTHTILNYKKDLEEWQSFCKQELIEPLDVEYSEVRAYLNYCYTHQLNRSTVSRKLSSLRSYYQFLLKEGVISHNPFSMIKAPKGGQVLPKFLYEEEMVALFESIDQSTVLGCRNYALLEILYATGIRVSECCGLTLKQLDFETGMMLVHGKGGKDRYIPLGEFAVESIQAYLQQSRPRLLKKSKIETDYLFLNHYGLPLTERGVRDILNRLTKQTANHIKLAPHMIRHTFATHLLNHGADLRAVQELLGHEHLSSTQIYTHVSKEHLKQAYALAHPRAKKMENK</sequence>
<dbReference type="GO" id="GO:0005737">
    <property type="term" value="C:cytoplasm"/>
    <property type="evidence" value="ECO:0007669"/>
    <property type="project" value="UniProtKB-SubCell"/>
</dbReference>
<feature type="active site" evidence="10">
    <location>
        <position position="268"/>
    </location>
</feature>
<dbReference type="InterPro" id="IPR050090">
    <property type="entry name" value="Tyrosine_recombinase_XerCD"/>
</dbReference>
<gene>
    <name evidence="10 15" type="primary">xerC</name>
    <name evidence="14" type="ORF">J0J69_03465</name>
    <name evidence="15" type="ORF">J0J70_09810</name>
</gene>
<evidence type="ECO:0000313" key="17">
    <source>
        <dbReference type="Proteomes" id="UP001058072"/>
    </source>
</evidence>
<dbReference type="SUPFAM" id="SSF56349">
    <property type="entry name" value="DNA breaking-rejoining enzymes"/>
    <property type="match status" value="1"/>
</dbReference>
<dbReference type="CDD" id="cd00798">
    <property type="entry name" value="INT_XerDC_C"/>
    <property type="match status" value="1"/>
</dbReference>
<dbReference type="EMBL" id="CP071250">
    <property type="protein sequence ID" value="UUF07906.1"/>
    <property type="molecule type" value="Genomic_DNA"/>
</dbReference>
<evidence type="ECO:0000256" key="3">
    <source>
        <dbReference type="ARBA" id="ARBA00022490"/>
    </source>
</evidence>
<evidence type="ECO:0000259" key="13">
    <source>
        <dbReference type="PROSITE" id="PS51900"/>
    </source>
</evidence>
<feature type="active site" evidence="10">
    <location>
        <position position="245"/>
    </location>
</feature>
<dbReference type="NCBIfam" id="NF001399">
    <property type="entry name" value="PRK00283.1"/>
    <property type="match status" value="1"/>
</dbReference>
<dbReference type="EMBL" id="CP071249">
    <property type="protein sequence ID" value="UUF06653.1"/>
    <property type="molecule type" value="Genomic_DNA"/>
</dbReference>
<feature type="domain" description="Core-binding (CB)" evidence="13">
    <location>
        <begin position="1"/>
        <end position="84"/>
    </location>
</feature>
<dbReference type="Gene3D" id="1.10.443.10">
    <property type="entry name" value="Intergrase catalytic core"/>
    <property type="match status" value="1"/>
</dbReference>
<keyword evidence="16" id="KW-1185">Reference proteome</keyword>
<feature type="active site" description="O-(3'-phospho-DNA)-tyrosine intermediate" evidence="10">
    <location>
        <position position="277"/>
    </location>
</feature>
<dbReference type="GO" id="GO:0051301">
    <property type="term" value="P:cell division"/>
    <property type="evidence" value="ECO:0007669"/>
    <property type="project" value="UniProtKB-UniRule"/>
</dbReference>
<dbReference type="PROSITE" id="PS51900">
    <property type="entry name" value="CB"/>
    <property type="match status" value="1"/>
</dbReference>
<dbReference type="GO" id="GO:0007059">
    <property type="term" value="P:chromosome segregation"/>
    <property type="evidence" value="ECO:0007669"/>
    <property type="project" value="UniProtKB-UniRule"/>
</dbReference>
<comment type="subcellular location">
    <subcellularLocation>
        <location evidence="1 10">Cytoplasm</location>
    </subcellularLocation>
</comment>
<dbReference type="RefSeq" id="WP_055274944.1">
    <property type="nucleotide sequence ID" value="NZ_CP071249.1"/>
</dbReference>
<comment type="similarity">
    <text evidence="2 10">Belongs to the 'phage' integrase family. XerC subfamily.</text>
</comment>
<keyword evidence="9 10" id="KW-0131">Cell cycle</keyword>
<protein>
    <recommendedName>
        <fullName evidence="10 11">Tyrosine recombinase XerC</fullName>
    </recommendedName>
</protein>
<dbReference type="InterPro" id="IPR013762">
    <property type="entry name" value="Integrase-like_cat_sf"/>
</dbReference>
<dbReference type="InterPro" id="IPR011931">
    <property type="entry name" value="Recomb_XerC"/>
</dbReference>
<organism evidence="15 17">
    <name type="scientific">Turicibacter bilis</name>
    <dbReference type="NCBI Taxonomy" id="2735723"/>
    <lineage>
        <taxon>Bacteria</taxon>
        <taxon>Bacillati</taxon>
        <taxon>Bacillota</taxon>
        <taxon>Erysipelotrichia</taxon>
        <taxon>Erysipelotrichales</taxon>
        <taxon>Turicibacteraceae</taxon>
        <taxon>Turicibacter</taxon>
    </lineage>
</organism>
<dbReference type="InterPro" id="IPR004107">
    <property type="entry name" value="Integrase_SAM-like_N"/>
</dbReference>